<proteinExistence type="inferred from homology"/>
<evidence type="ECO:0000313" key="11">
    <source>
        <dbReference type="WBParaSite" id="EVEC_0000623301-mRNA-1"/>
    </source>
</evidence>
<dbReference type="GO" id="GO:0005783">
    <property type="term" value="C:endoplasmic reticulum"/>
    <property type="evidence" value="ECO:0007669"/>
    <property type="project" value="UniProtKB-SubCell"/>
</dbReference>
<evidence type="ECO:0000313" key="10">
    <source>
        <dbReference type="Proteomes" id="UP000274131"/>
    </source>
</evidence>
<dbReference type="InterPro" id="IPR039042">
    <property type="entry name" value="Alg13-like"/>
</dbReference>
<name>A0A0N4V7G8_ENTVE</name>
<dbReference type="OrthoDB" id="20273at2759"/>
<keyword evidence="10" id="KW-1185">Reference proteome</keyword>
<dbReference type="Gene3D" id="3.40.50.2000">
    <property type="entry name" value="Glycogen Phosphorylase B"/>
    <property type="match status" value="1"/>
</dbReference>
<dbReference type="GO" id="GO:0004577">
    <property type="term" value="F:N-acetylglucosaminyldiphosphodolichol N-acetylglucosaminyltransferase activity"/>
    <property type="evidence" value="ECO:0007669"/>
    <property type="project" value="UniProtKB-EC"/>
</dbReference>
<dbReference type="SUPFAM" id="SSF53756">
    <property type="entry name" value="UDP-Glycosyltransferase/glycogen phosphorylase"/>
    <property type="match status" value="1"/>
</dbReference>
<dbReference type="STRING" id="51028.A0A0N4V7G8"/>
<evidence type="ECO:0000259" key="8">
    <source>
        <dbReference type="Pfam" id="PF04101"/>
    </source>
</evidence>
<keyword evidence="7" id="KW-0256">Endoplasmic reticulum</keyword>
<evidence type="ECO:0000256" key="5">
    <source>
        <dbReference type="ARBA" id="ARBA00022676"/>
    </source>
</evidence>
<organism evidence="11">
    <name type="scientific">Enterobius vermicularis</name>
    <name type="common">Human pinworm</name>
    <dbReference type="NCBI Taxonomy" id="51028"/>
    <lineage>
        <taxon>Eukaryota</taxon>
        <taxon>Metazoa</taxon>
        <taxon>Ecdysozoa</taxon>
        <taxon>Nematoda</taxon>
        <taxon>Chromadorea</taxon>
        <taxon>Rhabditida</taxon>
        <taxon>Spirurina</taxon>
        <taxon>Oxyuridomorpha</taxon>
        <taxon>Oxyuroidea</taxon>
        <taxon>Oxyuridae</taxon>
        <taxon>Enterobius</taxon>
    </lineage>
</organism>
<dbReference type="PANTHER" id="PTHR12867">
    <property type="entry name" value="GLYCOSYL TRANSFERASE-RELATED"/>
    <property type="match status" value="1"/>
</dbReference>
<gene>
    <name evidence="9" type="ORF">EVEC_LOCUS5844</name>
</gene>
<protein>
    <recommendedName>
        <fullName evidence="4">UDP-N-acetylglucosamine transferase subunit ALG13</fullName>
        <ecNumber evidence="3">2.4.1.141</ecNumber>
    </recommendedName>
</protein>
<dbReference type="GO" id="GO:0006488">
    <property type="term" value="P:dolichol-linked oligosaccharide biosynthetic process"/>
    <property type="evidence" value="ECO:0007669"/>
    <property type="project" value="InterPro"/>
</dbReference>
<evidence type="ECO:0000256" key="3">
    <source>
        <dbReference type="ARBA" id="ARBA00012614"/>
    </source>
</evidence>
<evidence type="ECO:0000313" key="9">
    <source>
        <dbReference type="EMBL" id="VDD91093.1"/>
    </source>
</evidence>
<comment type="subcellular location">
    <subcellularLocation>
        <location evidence="1">Endoplasmic reticulum</location>
    </subcellularLocation>
</comment>
<keyword evidence="6" id="KW-0808">Transferase</keyword>
<evidence type="ECO:0000256" key="7">
    <source>
        <dbReference type="ARBA" id="ARBA00022824"/>
    </source>
</evidence>
<keyword evidence="5" id="KW-0328">Glycosyltransferase</keyword>
<dbReference type="Pfam" id="PF04101">
    <property type="entry name" value="Glyco_tran_28_C"/>
    <property type="match status" value="1"/>
</dbReference>
<dbReference type="EMBL" id="UXUI01008290">
    <property type="protein sequence ID" value="VDD91093.1"/>
    <property type="molecule type" value="Genomic_DNA"/>
</dbReference>
<dbReference type="AlphaFoldDB" id="A0A0N4V7G8"/>
<comment type="similarity">
    <text evidence="2">Belongs to the glycosyltransferase 28 family.</text>
</comment>
<evidence type="ECO:0000256" key="1">
    <source>
        <dbReference type="ARBA" id="ARBA00004240"/>
    </source>
</evidence>
<evidence type="ECO:0000256" key="4">
    <source>
        <dbReference type="ARBA" id="ARBA00017468"/>
    </source>
</evidence>
<dbReference type="Proteomes" id="UP000274131">
    <property type="component" value="Unassembled WGS sequence"/>
</dbReference>
<accession>A0A0N4V7G8</accession>
<evidence type="ECO:0000256" key="6">
    <source>
        <dbReference type="ARBA" id="ARBA00022679"/>
    </source>
</evidence>
<dbReference type="PANTHER" id="PTHR12867:SF6">
    <property type="entry name" value="N-ACETYLGLUCOSAMINYLDIPHOSPHODOLICHOL N-ACETYLGLUCOSAMINYLTRANSFERASE"/>
    <property type="match status" value="1"/>
</dbReference>
<dbReference type="EC" id="2.4.1.141" evidence="3"/>
<reference evidence="9 10" key="2">
    <citation type="submission" date="2018-10" db="EMBL/GenBank/DDBJ databases">
        <authorList>
            <consortium name="Pathogen Informatics"/>
        </authorList>
    </citation>
    <scope>NUCLEOTIDE SEQUENCE [LARGE SCALE GENOMIC DNA]</scope>
</reference>
<evidence type="ECO:0000256" key="2">
    <source>
        <dbReference type="ARBA" id="ARBA00006962"/>
    </source>
</evidence>
<sequence length="174" mass="18930">MRCFVTVGTTQFDELVQAVLSEESCRALKNLGITEVVAQCGRGSYLPPGFQKKDGSSKELNGLNVILYKYKNQIQSDMENSQLIIGHAGAGTCLEALRLSKPFVGVINCNLMDDHQRELADRLSSCGCIVATTPEELHSVLNNFSLNSLKPFLPSDLTKLSHEIDRIVGLSGSA</sequence>
<dbReference type="InterPro" id="IPR007235">
    <property type="entry name" value="Glyco_trans_28_C"/>
</dbReference>
<feature type="domain" description="Glycosyl transferase family 28 C-terminal" evidence="8">
    <location>
        <begin position="3"/>
        <end position="155"/>
    </location>
</feature>
<dbReference type="WBParaSite" id="EVEC_0000623301-mRNA-1">
    <property type="protein sequence ID" value="EVEC_0000623301-mRNA-1"/>
    <property type="gene ID" value="EVEC_0000623301"/>
</dbReference>
<reference evidence="11" key="1">
    <citation type="submission" date="2017-02" db="UniProtKB">
        <authorList>
            <consortium name="WormBaseParasite"/>
        </authorList>
    </citation>
    <scope>IDENTIFICATION</scope>
</reference>